<keyword evidence="2" id="KW-1185">Reference proteome</keyword>
<accession>A0A9P5ZEL7</accession>
<name>A0A9P5ZEL7_PLEER</name>
<gene>
    <name evidence="1" type="ORF">BDN71DRAFT_1594822</name>
</gene>
<protein>
    <submittedName>
        <fullName evidence="1">Uncharacterized protein</fullName>
    </submittedName>
</protein>
<evidence type="ECO:0000313" key="2">
    <source>
        <dbReference type="Proteomes" id="UP000807025"/>
    </source>
</evidence>
<dbReference type="AlphaFoldDB" id="A0A9P5ZEL7"/>
<organism evidence="1 2">
    <name type="scientific">Pleurotus eryngii</name>
    <name type="common">Boletus of the steppes</name>
    <dbReference type="NCBI Taxonomy" id="5323"/>
    <lineage>
        <taxon>Eukaryota</taxon>
        <taxon>Fungi</taxon>
        <taxon>Dikarya</taxon>
        <taxon>Basidiomycota</taxon>
        <taxon>Agaricomycotina</taxon>
        <taxon>Agaricomycetes</taxon>
        <taxon>Agaricomycetidae</taxon>
        <taxon>Agaricales</taxon>
        <taxon>Pleurotineae</taxon>
        <taxon>Pleurotaceae</taxon>
        <taxon>Pleurotus</taxon>
    </lineage>
</organism>
<comment type="caution">
    <text evidence="1">The sequence shown here is derived from an EMBL/GenBank/DDBJ whole genome shotgun (WGS) entry which is preliminary data.</text>
</comment>
<evidence type="ECO:0000313" key="1">
    <source>
        <dbReference type="EMBL" id="KAF9486663.1"/>
    </source>
</evidence>
<dbReference type="EMBL" id="MU155035">
    <property type="protein sequence ID" value="KAF9486663.1"/>
    <property type="molecule type" value="Genomic_DNA"/>
</dbReference>
<reference evidence="1" key="1">
    <citation type="submission" date="2020-11" db="EMBL/GenBank/DDBJ databases">
        <authorList>
            <consortium name="DOE Joint Genome Institute"/>
            <person name="Ahrendt S."/>
            <person name="Riley R."/>
            <person name="Andreopoulos W."/>
            <person name="Labutti K."/>
            <person name="Pangilinan J."/>
            <person name="Ruiz-Duenas F.J."/>
            <person name="Barrasa J.M."/>
            <person name="Sanchez-Garcia M."/>
            <person name="Camarero S."/>
            <person name="Miyauchi S."/>
            <person name="Serrano A."/>
            <person name="Linde D."/>
            <person name="Babiker R."/>
            <person name="Drula E."/>
            <person name="Ayuso-Fernandez I."/>
            <person name="Pacheco R."/>
            <person name="Padilla G."/>
            <person name="Ferreira P."/>
            <person name="Barriuso J."/>
            <person name="Kellner H."/>
            <person name="Castanera R."/>
            <person name="Alfaro M."/>
            <person name="Ramirez L."/>
            <person name="Pisabarro A.G."/>
            <person name="Kuo A."/>
            <person name="Tritt A."/>
            <person name="Lipzen A."/>
            <person name="He G."/>
            <person name="Yan M."/>
            <person name="Ng V."/>
            <person name="Cullen D."/>
            <person name="Martin F."/>
            <person name="Rosso M.-N."/>
            <person name="Henrissat B."/>
            <person name="Hibbett D."/>
            <person name="Martinez A.T."/>
            <person name="Grigoriev I.V."/>
        </authorList>
    </citation>
    <scope>NUCLEOTIDE SEQUENCE</scope>
    <source>
        <strain evidence="1">ATCC 90797</strain>
    </source>
</reference>
<sequence>MKDILHRKPFLQGMIGTPSVELDRHPLGDNVLWEVTHVVLFGHGGPGITGTPPLCGFQADDVALAAFFIILALDEWSDGLMKPITLNLDLLNDDLILRDLGLKLSAIKAKHEDEWVQLSTDIFFFNHRALPSQNTTDLTRGAMDILGIS</sequence>
<proteinExistence type="predicted"/>
<dbReference type="Proteomes" id="UP000807025">
    <property type="component" value="Unassembled WGS sequence"/>
</dbReference>